<evidence type="ECO:0000313" key="2">
    <source>
        <dbReference type="Proteomes" id="UP001501525"/>
    </source>
</evidence>
<sequence>MYLKWNNMVSSVQRLLTMPCLLFTLILCDVKNIHAEFLFNESLDEKYQRFKERRIIVDNEIDFIEEKLDELNLLIKRIPYAKHYKVFREHNKLLQKQNDLSEEHFRLTLKLSKLAEGKLNLIYRTFIAREYEEGEYEEKITKAKEYLKKTQLFNEWKMSEDFWNNDEIIKNYLIFVISCRTWESILHSDIAAILRKEFDWKKKDFIWAKYAARTINPKLVKDIKKLLITGPDNLKKELYNNIKNAVVHGNSSLKMIPMVCRTFEGVHNIVFPNKRKNIINSMLFHIREWFNKR</sequence>
<accession>A0ABP9MFU6</accession>
<evidence type="ECO:0000313" key="1">
    <source>
        <dbReference type="EMBL" id="GAA5094413.1"/>
    </source>
</evidence>
<protein>
    <submittedName>
        <fullName evidence="1">Uncharacterized protein</fullName>
    </submittedName>
</protein>
<proteinExistence type="predicted"/>
<name>A0ABP9MFU6_9HYPH</name>
<gene>
    <name evidence="1" type="ORF">GCM10023260_01610</name>
</gene>
<dbReference type="EMBL" id="BAABIY010000002">
    <property type="protein sequence ID" value="GAA5094413.1"/>
    <property type="molecule type" value="Genomic_DNA"/>
</dbReference>
<reference evidence="2" key="1">
    <citation type="journal article" date="2019" name="Int. J. Syst. Evol. Microbiol.">
        <title>The Global Catalogue of Microorganisms (GCM) 10K type strain sequencing project: providing services to taxonomists for standard genome sequencing and annotation.</title>
        <authorList>
            <consortium name="The Broad Institute Genomics Platform"/>
            <consortium name="The Broad Institute Genome Sequencing Center for Infectious Disease"/>
            <person name="Wu L."/>
            <person name="Ma J."/>
        </authorList>
    </citation>
    <scope>NUCLEOTIDE SEQUENCE [LARGE SCALE GENOMIC DNA]</scope>
    <source>
        <strain evidence="2">JCM 17706</strain>
    </source>
</reference>
<comment type="caution">
    <text evidence="1">The sequence shown here is derived from an EMBL/GenBank/DDBJ whole genome shotgun (WGS) entry which is preliminary data.</text>
</comment>
<keyword evidence="2" id="KW-1185">Reference proteome</keyword>
<organism evidence="1 2">
    <name type="scientific">Bartonella acomydis</name>
    <dbReference type="NCBI Taxonomy" id="686234"/>
    <lineage>
        <taxon>Bacteria</taxon>
        <taxon>Pseudomonadati</taxon>
        <taxon>Pseudomonadota</taxon>
        <taxon>Alphaproteobacteria</taxon>
        <taxon>Hyphomicrobiales</taxon>
        <taxon>Bartonellaceae</taxon>
        <taxon>Bartonella</taxon>
    </lineage>
</organism>
<dbReference type="Proteomes" id="UP001501525">
    <property type="component" value="Unassembled WGS sequence"/>
</dbReference>